<dbReference type="Proteomes" id="UP000542210">
    <property type="component" value="Unassembled WGS sequence"/>
</dbReference>
<feature type="compositionally biased region" description="Basic and acidic residues" evidence="1">
    <location>
        <begin position="384"/>
        <end position="404"/>
    </location>
</feature>
<feature type="domain" description="Pvc16 N-terminal" evidence="2">
    <location>
        <begin position="10"/>
        <end position="193"/>
    </location>
</feature>
<organism evidence="3 4">
    <name type="scientific">Sphaerisporangium siamense</name>
    <dbReference type="NCBI Taxonomy" id="795645"/>
    <lineage>
        <taxon>Bacteria</taxon>
        <taxon>Bacillati</taxon>
        <taxon>Actinomycetota</taxon>
        <taxon>Actinomycetes</taxon>
        <taxon>Streptosporangiales</taxon>
        <taxon>Streptosporangiaceae</taxon>
        <taxon>Sphaerisporangium</taxon>
    </lineage>
</organism>
<dbReference type="InterPro" id="IPR025351">
    <property type="entry name" value="Pvc16_N"/>
</dbReference>
<name>A0A7W7D5I0_9ACTN</name>
<evidence type="ECO:0000313" key="3">
    <source>
        <dbReference type="EMBL" id="MBB4700557.1"/>
    </source>
</evidence>
<evidence type="ECO:0000256" key="1">
    <source>
        <dbReference type="SAM" id="MobiDB-lite"/>
    </source>
</evidence>
<proteinExistence type="predicted"/>
<reference evidence="3 4" key="1">
    <citation type="submission" date="2020-08" db="EMBL/GenBank/DDBJ databases">
        <title>Sequencing the genomes of 1000 actinobacteria strains.</title>
        <authorList>
            <person name="Klenk H.-P."/>
        </authorList>
    </citation>
    <scope>NUCLEOTIDE SEQUENCE [LARGE SCALE GENOMIC DNA]</scope>
    <source>
        <strain evidence="3 4">DSM 45784</strain>
    </source>
</reference>
<dbReference type="AlphaFoldDB" id="A0A7W7D5I0"/>
<comment type="caution">
    <text evidence="3">The sequence shown here is derived from an EMBL/GenBank/DDBJ whole genome shotgun (WGS) entry which is preliminary data.</text>
</comment>
<dbReference type="RefSeq" id="WP_184878901.1">
    <property type="nucleotide sequence ID" value="NZ_BOOV01000039.1"/>
</dbReference>
<dbReference type="EMBL" id="JACHND010000001">
    <property type="protein sequence ID" value="MBB4700557.1"/>
    <property type="molecule type" value="Genomic_DNA"/>
</dbReference>
<evidence type="ECO:0000259" key="2">
    <source>
        <dbReference type="Pfam" id="PF14065"/>
    </source>
</evidence>
<keyword evidence="4" id="KW-1185">Reference proteome</keyword>
<protein>
    <recommendedName>
        <fullName evidence="2">Pvc16 N-terminal domain-containing protein</fullName>
    </recommendedName>
</protein>
<sequence length="449" mass="48035">MSNYLAIAQTTQALCEFIARSLQADGLELGAQVVPRKPPAEPPQEPLVTVFLYRTTPNGALRNLDAPTRGPDGTLLTKPRAALDLHYLISCYGNEDELEPQRMLGSVVRGLHEEPILSQLDIREAANRPFLAGGDLAASLQKVRFTPAKLDLDDMSKLWSMLFQTPYAYSVVYDATAVLLDGHGIPAAGRPVLRRTIRAVPGTRPHIARLRSRPRGSSAEPLEGPSPADHEIWLEGDSLTTGEAVPPAVGEAVSSSADEAISSAGREDVGAAGGGVAKVAPGRTAPLSVGEVVVRVGDRDVTPDRAGAERVVFTPPEDLPPGIYPVQVRAGVVESNAVPLTRQPRVTGPVEASGDPLVVTVRLDMPVRDDQRVELLLDELDPPPGRRPESHRFPATHPLDRPPGTDDHVIHVPVHGVRAPLTYLVRVQVAGVAGRTGDDLRTPVLDLEV</sequence>
<dbReference type="Pfam" id="PF14065">
    <property type="entry name" value="Pvc16_N"/>
    <property type="match status" value="1"/>
</dbReference>
<accession>A0A7W7D5I0</accession>
<feature type="region of interest" description="Disordered" evidence="1">
    <location>
        <begin position="379"/>
        <end position="404"/>
    </location>
</feature>
<evidence type="ECO:0000313" key="4">
    <source>
        <dbReference type="Proteomes" id="UP000542210"/>
    </source>
</evidence>
<gene>
    <name evidence="3" type="ORF">BJ982_002101</name>
</gene>